<keyword evidence="2" id="KW-1185">Reference proteome</keyword>
<sequence>MTLGSSGDRMSLTVSVGEGEGLYLRGAMDGQAILTIGDGIEIVLGRSHVAALRDQAGATLRDVRLVLAAEERLDDVHDAAAQARTAASHALAQAEAAARVGADEAAERARAAARAAIEVADIADAAVLAAVEAMVTVEDATDKVTAAAVVAAQVGSVSEPV</sequence>
<gene>
    <name evidence="1" type="ORF">B0I31_110246</name>
</gene>
<name>A0A2P8I3W9_SACCR</name>
<organism evidence="1 2">
    <name type="scientific">Saccharothrix carnea</name>
    <dbReference type="NCBI Taxonomy" id="1280637"/>
    <lineage>
        <taxon>Bacteria</taxon>
        <taxon>Bacillati</taxon>
        <taxon>Actinomycetota</taxon>
        <taxon>Actinomycetes</taxon>
        <taxon>Pseudonocardiales</taxon>
        <taxon>Pseudonocardiaceae</taxon>
        <taxon>Saccharothrix</taxon>
    </lineage>
</organism>
<dbReference type="AlphaFoldDB" id="A0A2P8I3W9"/>
<dbReference type="OrthoDB" id="3700705at2"/>
<accession>A0A2P8I3W9</accession>
<evidence type="ECO:0000313" key="2">
    <source>
        <dbReference type="Proteomes" id="UP000241118"/>
    </source>
</evidence>
<dbReference type="RefSeq" id="WP_146173974.1">
    <property type="nucleotide sequence ID" value="NZ_PYAX01000010.1"/>
</dbReference>
<dbReference type="Proteomes" id="UP000241118">
    <property type="component" value="Unassembled WGS sequence"/>
</dbReference>
<protein>
    <submittedName>
        <fullName evidence="1">Uncharacterized protein</fullName>
    </submittedName>
</protein>
<dbReference type="EMBL" id="PYAX01000010">
    <property type="protein sequence ID" value="PSL53153.1"/>
    <property type="molecule type" value="Genomic_DNA"/>
</dbReference>
<proteinExistence type="predicted"/>
<reference evidence="1 2" key="1">
    <citation type="submission" date="2018-03" db="EMBL/GenBank/DDBJ databases">
        <title>Genomic Encyclopedia of Type Strains, Phase III (KMG-III): the genomes of soil and plant-associated and newly described type strains.</title>
        <authorList>
            <person name="Whitman W."/>
        </authorList>
    </citation>
    <scope>NUCLEOTIDE SEQUENCE [LARGE SCALE GENOMIC DNA]</scope>
    <source>
        <strain evidence="1 2">CGMCC 4.7097</strain>
    </source>
</reference>
<evidence type="ECO:0000313" key="1">
    <source>
        <dbReference type="EMBL" id="PSL53153.1"/>
    </source>
</evidence>
<comment type="caution">
    <text evidence="1">The sequence shown here is derived from an EMBL/GenBank/DDBJ whole genome shotgun (WGS) entry which is preliminary data.</text>
</comment>